<evidence type="ECO:0000313" key="1">
    <source>
        <dbReference type="EMBL" id="UXI66826.1"/>
    </source>
</evidence>
<dbReference type="InterPro" id="IPR011008">
    <property type="entry name" value="Dimeric_a/b-barrel"/>
</dbReference>
<dbReference type="Gene3D" id="3.30.70.100">
    <property type="match status" value="1"/>
</dbReference>
<proteinExistence type="predicted"/>
<sequence length="106" mass="11500">MIRVSGFYRWRDGARFDHADYAGRHMAMARELLQPFGLTRLESDRRLSAAAPASGEIVAASHAYFATVEDAQNAVVKAGASLLADAANYTDLVPEICLFAVSDHAD</sequence>
<dbReference type="Proteomes" id="UP001064632">
    <property type="component" value="Chromosome"/>
</dbReference>
<dbReference type="InterPro" id="IPR009799">
    <property type="entry name" value="EthD_dom"/>
</dbReference>
<dbReference type="SUPFAM" id="SSF54909">
    <property type="entry name" value="Dimeric alpha+beta barrel"/>
    <property type="match status" value="1"/>
</dbReference>
<reference evidence="1" key="1">
    <citation type="submission" date="2022-09" db="EMBL/GenBank/DDBJ databases">
        <title>Tahibacter sp. nov., isolated from a fresh water.</title>
        <authorList>
            <person name="Baek J.H."/>
            <person name="Lee J.K."/>
            <person name="Kim J.M."/>
            <person name="Jeon C.O."/>
        </authorList>
    </citation>
    <scope>NUCLEOTIDE SEQUENCE</scope>
    <source>
        <strain evidence="1">W38</strain>
    </source>
</reference>
<accession>A0ABY6BBB3</accession>
<evidence type="ECO:0000313" key="2">
    <source>
        <dbReference type="Proteomes" id="UP001064632"/>
    </source>
</evidence>
<organism evidence="1 2">
    <name type="scientific">Tahibacter amnicola</name>
    <dbReference type="NCBI Taxonomy" id="2976241"/>
    <lineage>
        <taxon>Bacteria</taxon>
        <taxon>Pseudomonadati</taxon>
        <taxon>Pseudomonadota</taxon>
        <taxon>Gammaproteobacteria</taxon>
        <taxon>Lysobacterales</taxon>
        <taxon>Rhodanobacteraceae</taxon>
        <taxon>Tahibacter</taxon>
    </lineage>
</organism>
<protein>
    <submittedName>
        <fullName evidence="1">EthD family reductase</fullName>
    </submittedName>
</protein>
<gene>
    <name evidence="1" type="ORF">N4264_19010</name>
</gene>
<keyword evidence="2" id="KW-1185">Reference proteome</keyword>
<dbReference type="EMBL" id="CP104694">
    <property type="protein sequence ID" value="UXI66826.1"/>
    <property type="molecule type" value="Genomic_DNA"/>
</dbReference>
<dbReference type="NCBIfam" id="TIGR02118">
    <property type="entry name" value="EthD family reductase"/>
    <property type="match status" value="1"/>
</dbReference>
<dbReference type="RefSeq" id="WP_261693806.1">
    <property type="nucleotide sequence ID" value="NZ_CP104694.1"/>
</dbReference>
<name>A0ABY6BBB3_9GAMM</name>